<dbReference type="CDD" id="cd06186">
    <property type="entry name" value="NOX_Duox_like_FAD_NADP"/>
    <property type="match status" value="1"/>
</dbReference>
<evidence type="ECO:0000313" key="6">
    <source>
        <dbReference type="EMBL" id="KAL3760745.1"/>
    </source>
</evidence>
<dbReference type="InterPro" id="IPR039261">
    <property type="entry name" value="FNR_nucleotide-bd"/>
</dbReference>
<feature type="compositionally biased region" description="Low complexity" evidence="2">
    <location>
        <begin position="1"/>
        <end position="15"/>
    </location>
</feature>
<feature type="non-terminal residue" evidence="6">
    <location>
        <position position="1"/>
    </location>
</feature>
<dbReference type="GO" id="GO:0016491">
    <property type="term" value="F:oxidoreductase activity"/>
    <property type="evidence" value="ECO:0007669"/>
    <property type="project" value="UniProtKB-KW"/>
</dbReference>
<evidence type="ECO:0000256" key="1">
    <source>
        <dbReference type="ARBA" id="ARBA00023002"/>
    </source>
</evidence>
<comment type="caution">
    <text evidence="6">The sequence shown here is derived from an EMBL/GenBank/DDBJ whole genome shotgun (WGS) entry which is preliminary data.</text>
</comment>
<feature type="transmembrane region" description="Helical" evidence="3">
    <location>
        <begin position="196"/>
        <end position="217"/>
    </location>
</feature>
<organism evidence="6 7">
    <name type="scientific">Discostella pseudostelligera</name>
    <dbReference type="NCBI Taxonomy" id="259834"/>
    <lineage>
        <taxon>Eukaryota</taxon>
        <taxon>Sar</taxon>
        <taxon>Stramenopiles</taxon>
        <taxon>Ochrophyta</taxon>
        <taxon>Bacillariophyta</taxon>
        <taxon>Coscinodiscophyceae</taxon>
        <taxon>Thalassiosirophycidae</taxon>
        <taxon>Stephanodiscales</taxon>
        <taxon>Stephanodiscaceae</taxon>
        <taxon>Discostella</taxon>
    </lineage>
</organism>
<evidence type="ECO:0000259" key="5">
    <source>
        <dbReference type="Pfam" id="PF08030"/>
    </source>
</evidence>
<feature type="domain" description="FAD-binding 8" evidence="4">
    <location>
        <begin position="442"/>
        <end position="504"/>
    </location>
</feature>
<feature type="region of interest" description="Disordered" evidence="2">
    <location>
        <begin position="1"/>
        <end position="55"/>
    </location>
</feature>
<keyword evidence="7" id="KW-1185">Reference proteome</keyword>
<dbReference type="PANTHER" id="PTHR11972">
    <property type="entry name" value="NADPH OXIDASE"/>
    <property type="match status" value="1"/>
</dbReference>
<sequence length="836" mass="93470">RTSSSPSSTTTPRTSFSLAQNTTSSSSSSAAAAAAAKVECTNNKLDDSNRSRSSAVSWNETIRLTNHTDPTVDSSEGGDDCVFIGDCDASGRSGSSSKSSTTSRGEQQQQQGRSLVSLSRSLRSSIRSSKQRRKQYSQQHHASQGKNNNNSSTTTIDTSATADGQPSSTLPNYDFLKKEDDAKQSYGGSIRPATKWWHGVFIFSLISMLASIITLWAPYPIGARMPSATIATMPFSNGCIGLQSCICPRETICADDVLSMIFLTIARSTAWFNYPLYMLLFLSKANNLNDFLQKTALRCWINFSDFHRVHTLFGIVVGLESTCHSFFHLLRWARRKNDIQLLWTTTTGITGLIAITITPLIVLPMTVPYLKKRISFEWRKFLHYLSILWATALMFHAPQRIFWLIGVPLFIYATDKMVEIFFKTHLTESAYFQRLGESSCIISFENPPGFGKQNSAYVYLMLPWLSKYQFHAFTVFPCTKPNHSSVCIHKCGDWTTNLMNTITTPTHKPAFVVGPFLSPFSSPAMDSENLVAVASGIGVTPAISLIKQYSYTCRRLNLIWICRDPGLIEHFLHNVDFGCDGYILIYYTGKERSLVLGDGIPPNIFIFNGRPNLERTISGIIVSIAAGTCLPEHLLESVVVTQTPAKMRSKLLLEKALSIYNMDQLYEYTTKASIFYNETIEPTVGTVHYRGVLSTMRHLLGDDFQLVADQITTNFERVDADGDCLLNRIEFEEFFNLMLLGSGSIDEESVMATIKSGIHQMSTCRDLFDSNKDVAESDSEKWNDEFGLTKHLQGNGKFAAKNWKMLYCGGSRPIKDKLKDFERKFGVGLSVEKFDW</sequence>
<evidence type="ECO:0000256" key="3">
    <source>
        <dbReference type="SAM" id="Phobius"/>
    </source>
</evidence>
<dbReference type="Pfam" id="PF08030">
    <property type="entry name" value="NAD_binding_6"/>
    <property type="match status" value="1"/>
</dbReference>
<evidence type="ECO:0000313" key="7">
    <source>
        <dbReference type="Proteomes" id="UP001530293"/>
    </source>
</evidence>
<reference evidence="6 7" key="1">
    <citation type="submission" date="2024-10" db="EMBL/GenBank/DDBJ databases">
        <title>Updated reference genomes for cyclostephanoid diatoms.</title>
        <authorList>
            <person name="Roberts W.R."/>
            <person name="Alverson A.J."/>
        </authorList>
    </citation>
    <scope>NUCLEOTIDE SEQUENCE [LARGE SCALE GENOMIC DNA]</scope>
    <source>
        <strain evidence="6 7">AJA232-27</strain>
    </source>
</reference>
<feature type="transmembrane region" description="Helical" evidence="3">
    <location>
        <begin position="341"/>
        <end position="367"/>
    </location>
</feature>
<dbReference type="Proteomes" id="UP001530293">
    <property type="component" value="Unassembled WGS sequence"/>
</dbReference>
<proteinExistence type="predicted"/>
<dbReference type="InterPro" id="IPR013121">
    <property type="entry name" value="Fe_red_NAD-bd_6"/>
</dbReference>
<dbReference type="Gene3D" id="3.40.50.80">
    <property type="entry name" value="Nucleotide-binding domain of ferredoxin-NADP reductase (FNR) module"/>
    <property type="match status" value="1"/>
</dbReference>
<dbReference type="SUPFAM" id="SSF52343">
    <property type="entry name" value="Ferredoxin reductase-like, C-terminal NADP-linked domain"/>
    <property type="match status" value="1"/>
</dbReference>
<evidence type="ECO:0000256" key="2">
    <source>
        <dbReference type="SAM" id="MobiDB-lite"/>
    </source>
</evidence>
<feature type="region of interest" description="Disordered" evidence="2">
    <location>
        <begin position="91"/>
        <end position="173"/>
    </location>
</feature>
<dbReference type="InterPro" id="IPR013112">
    <property type="entry name" value="FAD-bd_8"/>
</dbReference>
<feature type="compositionally biased region" description="Low complexity" evidence="2">
    <location>
        <begin position="24"/>
        <end position="36"/>
    </location>
</feature>
<protein>
    <submittedName>
        <fullName evidence="6">Uncharacterized protein</fullName>
    </submittedName>
</protein>
<keyword evidence="1" id="KW-0560">Oxidoreductase</keyword>
<accession>A0ABD3M9H6</accession>
<dbReference type="EMBL" id="JALLBG020000172">
    <property type="protein sequence ID" value="KAL3760745.1"/>
    <property type="molecule type" value="Genomic_DNA"/>
</dbReference>
<dbReference type="InterPro" id="IPR050369">
    <property type="entry name" value="RBOH/FRE"/>
</dbReference>
<dbReference type="Pfam" id="PF08022">
    <property type="entry name" value="FAD_binding_8"/>
    <property type="match status" value="1"/>
</dbReference>
<dbReference type="AlphaFoldDB" id="A0ABD3M9H6"/>
<evidence type="ECO:0000259" key="4">
    <source>
        <dbReference type="Pfam" id="PF08022"/>
    </source>
</evidence>
<keyword evidence="3" id="KW-0472">Membrane</keyword>
<gene>
    <name evidence="6" type="ORF">ACHAWU_003653</name>
</gene>
<feature type="compositionally biased region" description="Low complexity" evidence="2">
    <location>
        <begin position="91"/>
        <end position="128"/>
    </location>
</feature>
<keyword evidence="3" id="KW-0812">Transmembrane</keyword>
<feature type="compositionally biased region" description="Low complexity" evidence="2">
    <location>
        <begin position="147"/>
        <end position="163"/>
    </location>
</feature>
<dbReference type="PANTHER" id="PTHR11972:SF153">
    <property type="entry name" value="SUPEROXIDE-GENERATING NADPH OXIDASE HEAVY CHAIN SUBUNIT A"/>
    <property type="match status" value="1"/>
</dbReference>
<feature type="domain" description="Ferric reductase NAD binding" evidence="5">
    <location>
        <begin position="528"/>
        <end position="572"/>
    </location>
</feature>
<name>A0ABD3M9H6_9STRA</name>
<keyword evidence="3" id="KW-1133">Transmembrane helix</keyword>